<keyword evidence="3" id="KW-1185">Reference proteome</keyword>
<dbReference type="InterPro" id="IPR006311">
    <property type="entry name" value="TAT_signal"/>
</dbReference>
<proteinExistence type="predicted"/>
<dbReference type="Proteomes" id="UP000593594">
    <property type="component" value="Chromosome"/>
</dbReference>
<dbReference type="Gene3D" id="3.40.190.10">
    <property type="entry name" value="Periplasmic binding protein-like II"/>
    <property type="match status" value="2"/>
</dbReference>
<dbReference type="KEGG" id="kmn:HW532_07115"/>
<dbReference type="InterPro" id="IPR019546">
    <property type="entry name" value="TAT_signal_bac_arc"/>
</dbReference>
<sequence>MARHGISRRNFMQQSGLWAGAFAAGTSGLLRPAFAQRDDQLNVLCWEGYNTDDVLGPFRDAHSGATVRAESGTSDPDMINKLRAGEVNVWDLINVNQPWAQNQLYPEQLIKPLDKARFEPYFAKMLPAFHDYPLAYDKSGENLIGMVQRFGPFSFVVNTDKISRETAEDQGYKLFLDPAMKGRYAVLTYDNWNIMHMCMTADMNPFEPVDEAGRTKFEETAKAIFGGAKLLSDDLVALNTALINGEIDAYFTGGTYTASPARYDGQTQVRAVTPKSGPVDGKGGVVWVEVTSLVNNPDPSALAPEFLEFVQQPEICKAVAFAEGTYNPISQMGNPAVMDQFDKDELDAIQWDTLEDEMAASVEYAIIPSYQDLMPIYNAAKRS</sequence>
<accession>A0A7S8HBD8</accession>
<dbReference type="AlphaFoldDB" id="A0A7S8HBD8"/>
<dbReference type="PANTHER" id="PTHR30222:SF17">
    <property type="entry name" value="SPERMIDINE_PUTRESCINE-BINDING PERIPLASMIC PROTEIN"/>
    <property type="match status" value="1"/>
</dbReference>
<gene>
    <name evidence="2" type="ORF">HW532_07115</name>
</gene>
<dbReference type="NCBIfam" id="TIGR01409">
    <property type="entry name" value="TAT_signal_seq"/>
    <property type="match status" value="1"/>
</dbReference>
<evidence type="ECO:0000313" key="2">
    <source>
        <dbReference type="EMBL" id="QPC42495.1"/>
    </source>
</evidence>
<name>A0A7S8HBD8_9HYPH</name>
<dbReference type="RefSeq" id="WP_213163729.1">
    <property type="nucleotide sequence ID" value="NZ_CP058214.1"/>
</dbReference>
<evidence type="ECO:0000313" key="3">
    <source>
        <dbReference type="Proteomes" id="UP000593594"/>
    </source>
</evidence>
<dbReference type="EMBL" id="CP058214">
    <property type="protein sequence ID" value="QPC42495.1"/>
    <property type="molecule type" value="Genomic_DNA"/>
</dbReference>
<evidence type="ECO:0000256" key="1">
    <source>
        <dbReference type="ARBA" id="ARBA00022729"/>
    </source>
</evidence>
<dbReference type="PROSITE" id="PS51318">
    <property type="entry name" value="TAT"/>
    <property type="match status" value="1"/>
</dbReference>
<dbReference type="PANTHER" id="PTHR30222">
    <property type="entry name" value="SPERMIDINE/PUTRESCINE-BINDING PERIPLASMIC PROTEIN"/>
    <property type="match status" value="1"/>
</dbReference>
<keyword evidence="1" id="KW-0732">Signal</keyword>
<protein>
    <submittedName>
        <fullName evidence="2">Extracellular solute-binding protein</fullName>
    </submittedName>
</protein>
<dbReference type="SUPFAM" id="SSF53850">
    <property type="entry name" value="Periplasmic binding protein-like II"/>
    <property type="match status" value="1"/>
</dbReference>
<organism evidence="2 3">
    <name type="scientific">Kaustia mangrovi</name>
    <dbReference type="NCBI Taxonomy" id="2593653"/>
    <lineage>
        <taxon>Bacteria</taxon>
        <taxon>Pseudomonadati</taxon>
        <taxon>Pseudomonadota</taxon>
        <taxon>Alphaproteobacteria</taxon>
        <taxon>Hyphomicrobiales</taxon>
        <taxon>Parvibaculaceae</taxon>
        <taxon>Kaustia</taxon>
    </lineage>
</organism>
<reference evidence="2 3" key="1">
    <citation type="submission" date="2020-06" db="EMBL/GenBank/DDBJ databases">
        <title>Genome sequence of 2 isolates from Red Sea Mangroves.</title>
        <authorList>
            <person name="Sefrji F."/>
            <person name="Michoud G."/>
            <person name="Merlino G."/>
            <person name="Daffonchio D."/>
        </authorList>
    </citation>
    <scope>NUCLEOTIDE SEQUENCE [LARGE SCALE GENOMIC DNA]</scope>
    <source>
        <strain evidence="2 3">R1DC25</strain>
    </source>
</reference>